<dbReference type="Proteomes" id="UP001589943">
    <property type="component" value="Unassembled WGS sequence"/>
</dbReference>
<dbReference type="InterPro" id="IPR003346">
    <property type="entry name" value="Transposase_20"/>
</dbReference>
<dbReference type="Pfam" id="PF02371">
    <property type="entry name" value="Transposase_20"/>
    <property type="match status" value="1"/>
</dbReference>
<dbReference type="NCBIfam" id="NF033542">
    <property type="entry name" value="transpos_IS110"/>
    <property type="match status" value="1"/>
</dbReference>
<organism evidence="3 4">
    <name type="scientific">Novosphingobium aquiterrae</name>
    <dbReference type="NCBI Taxonomy" id="624388"/>
    <lineage>
        <taxon>Bacteria</taxon>
        <taxon>Pseudomonadati</taxon>
        <taxon>Pseudomonadota</taxon>
        <taxon>Alphaproteobacteria</taxon>
        <taxon>Sphingomonadales</taxon>
        <taxon>Sphingomonadaceae</taxon>
        <taxon>Novosphingobium</taxon>
    </lineage>
</organism>
<dbReference type="PANTHER" id="PTHR33055">
    <property type="entry name" value="TRANSPOSASE FOR INSERTION SEQUENCE ELEMENT IS1111A"/>
    <property type="match status" value="1"/>
</dbReference>
<feature type="domain" description="Transposase IS116/IS110/IS902 C-terminal" evidence="2">
    <location>
        <begin position="213"/>
        <end position="294"/>
    </location>
</feature>
<accession>A0ABV6PHX5</accession>
<dbReference type="InterPro" id="IPR047650">
    <property type="entry name" value="Transpos_IS110"/>
</dbReference>
<evidence type="ECO:0000259" key="1">
    <source>
        <dbReference type="Pfam" id="PF01548"/>
    </source>
</evidence>
<evidence type="ECO:0000313" key="3">
    <source>
        <dbReference type="EMBL" id="MFC0589447.1"/>
    </source>
</evidence>
<dbReference type="Pfam" id="PF01548">
    <property type="entry name" value="DEDD_Tnp_IS110"/>
    <property type="match status" value="1"/>
</dbReference>
<proteinExistence type="predicted"/>
<feature type="domain" description="Transposase IS110-like N-terminal" evidence="1">
    <location>
        <begin position="5"/>
        <end position="149"/>
    </location>
</feature>
<sequence>MNHYAGLDVSLNETAICVVDENGVILKEGAVPSEPDDICSWLASLDVPIERAGLEIGGLSRWLYGELRVRGVHAVCIDPRKLRGLTKTMPVKTDRNDARSIAQVIRIGWYSVVHVKSEVSQELRMLLTNRRTLLTKAIDIENEIRGTLRVFGVKLSGRITTHTFEQRALELVASMPRLEAMIRPMLAAWAALREQYTVLHRMLLQAVRCDETCRRLMTVPGVGAVTAIMFAVTIDDPDRFHRSRDVGAHLGLTPRKYASGEVDRNGRISKIGDSGMRTVLYQAALALLTRSQRWCKLKAWGMQVAKRRGQRRAVVAVARKLAILMHRIWADGSEFHWSQEAA</sequence>
<dbReference type="RefSeq" id="WP_379480954.1">
    <property type="nucleotide sequence ID" value="NZ_JBHLTL010000005.1"/>
</dbReference>
<protein>
    <submittedName>
        <fullName evidence="3">IS110 family transposase</fullName>
    </submittedName>
</protein>
<evidence type="ECO:0000313" key="4">
    <source>
        <dbReference type="Proteomes" id="UP001589943"/>
    </source>
</evidence>
<gene>
    <name evidence="3" type="ORF">ACFFF7_08490</name>
</gene>
<reference evidence="3 4" key="1">
    <citation type="submission" date="2024-09" db="EMBL/GenBank/DDBJ databases">
        <authorList>
            <person name="Sun Q."/>
            <person name="Mori K."/>
        </authorList>
    </citation>
    <scope>NUCLEOTIDE SEQUENCE [LARGE SCALE GENOMIC DNA]</scope>
    <source>
        <strain evidence="3 4">NCAIM B.02537</strain>
    </source>
</reference>
<name>A0ABV6PHX5_9SPHN</name>
<evidence type="ECO:0000259" key="2">
    <source>
        <dbReference type="Pfam" id="PF02371"/>
    </source>
</evidence>
<keyword evidence="4" id="KW-1185">Reference proteome</keyword>
<dbReference type="EMBL" id="JBHLTL010000005">
    <property type="protein sequence ID" value="MFC0589447.1"/>
    <property type="molecule type" value="Genomic_DNA"/>
</dbReference>
<dbReference type="PANTHER" id="PTHR33055:SF3">
    <property type="entry name" value="PUTATIVE TRANSPOSASE FOR IS117-RELATED"/>
    <property type="match status" value="1"/>
</dbReference>
<comment type="caution">
    <text evidence="3">The sequence shown here is derived from an EMBL/GenBank/DDBJ whole genome shotgun (WGS) entry which is preliminary data.</text>
</comment>
<dbReference type="InterPro" id="IPR002525">
    <property type="entry name" value="Transp_IS110-like_N"/>
</dbReference>